<dbReference type="Pfam" id="PF08812">
    <property type="entry name" value="YtxC"/>
    <property type="match status" value="1"/>
</dbReference>
<keyword evidence="2" id="KW-1185">Reference proteome</keyword>
<evidence type="ECO:0000313" key="2">
    <source>
        <dbReference type="Proteomes" id="UP000623681"/>
    </source>
</evidence>
<dbReference type="RefSeq" id="WP_202766455.1">
    <property type="nucleotide sequence ID" value="NZ_JAESWA010000017.1"/>
</dbReference>
<evidence type="ECO:0000313" key="1">
    <source>
        <dbReference type="EMBL" id="MBL4931083.1"/>
    </source>
</evidence>
<protein>
    <submittedName>
        <fullName evidence="1">Sporulation protein YtxC</fullName>
    </submittedName>
</protein>
<dbReference type="Proteomes" id="UP000623681">
    <property type="component" value="Unassembled WGS sequence"/>
</dbReference>
<proteinExistence type="predicted"/>
<organism evidence="1 2">
    <name type="scientific">Clostridium paridis</name>
    <dbReference type="NCBI Taxonomy" id="2803863"/>
    <lineage>
        <taxon>Bacteria</taxon>
        <taxon>Bacillati</taxon>
        <taxon>Bacillota</taxon>
        <taxon>Clostridia</taxon>
        <taxon>Eubacteriales</taxon>
        <taxon>Clostridiaceae</taxon>
        <taxon>Clostridium</taxon>
    </lineage>
</organism>
<sequence length="297" mass="35050">MLVLSLAYDGEVNFIEDIQEIRALFKEKNIHLGVSESLEGETHFIKIFCDEEEDKKILNLIQLYISNILYKLVINTYKNKALFEYLNDTFFFLKHDEILEVEDRIMKILNGDEIIKDENSVYCYNRINNIIEKIKICMEENHDININGFITFRMKELALDIEDIIDKVVEKYLVEKEYKEFIKLLKYFVDIQESKIKEVNLIVQDEGIYRIIDENGKDLYEDFLKEIGECKLGSNTNMEDVIISGLITNAPQNITIHRREFCQNPEFLETIEQVFESRVIYCEGCKSCVSSRVKIKK</sequence>
<comment type="caution">
    <text evidence="1">The sequence shown here is derived from an EMBL/GenBank/DDBJ whole genome shotgun (WGS) entry which is preliminary data.</text>
</comment>
<dbReference type="EMBL" id="JAESWA010000017">
    <property type="protein sequence ID" value="MBL4931083.1"/>
    <property type="molecule type" value="Genomic_DNA"/>
</dbReference>
<accession>A0A937FFJ9</accession>
<dbReference type="AlphaFoldDB" id="A0A937FFJ9"/>
<dbReference type="NCBIfam" id="TIGR02834">
    <property type="entry name" value="spo_ytxC"/>
    <property type="match status" value="1"/>
</dbReference>
<name>A0A937FFJ9_9CLOT</name>
<reference evidence="1" key="1">
    <citation type="submission" date="2021-01" db="EMBL/GenBank/DDBJ databases">
        <title>Genome public.</title>
        <authorList>
            <person name="Liu C."/>
            <person name="Sun Q."/>
        </authorList>
    </citation>
    <scope>NUCLEOTIDE SEQUENCE</scope>
    <source>
        <strain evidence="1">YIM B02565</strain>
    </source>
</reference>
<dbReference type="InterPro" id="IPR014199">
    <property type="entry name" value="Spore_YtxC"/>
</dbReference>
<gene>
    <name evidence="1" type="primary">ytxC</name>
    <name evidence="1" type="ORF">JK634_04635</name>
</gene>